<name>A0A0F9WE03_9ZZZZ</name>
<accession>A0A0F9WE03</accession>
<proteinExistence type="predicted"/>
<protein>
    <submittedName>
        <fullName evidence="1">Uncharacterized protein</fullName>
    </submittedName>
</protein>
<dbReference type="AlphaFoldDB" id="A0A0F9WE03"/>
<comment type="caution">
    <text evidence="1">The sequence shown here is derived from an EMBL/GenBank/DDBJ whole genome shotgun (WGS) entry which is preliminary data.</text>
</comment>
<reference evidence="1" key="1">
    <citation type="journal article" date="2015" name="Nature">
        <title>Complex archaea that bridge the gap between prokaryotes and eukaryotes.</title>
        <authorList>
            <person name="Spang A."/>
            <person name="Saw J.H."/>
            <person name="Jorgensen S.L."/>
            <person name="Zaremba-Niedzwiedzka K."/>
            <person name="Martijn J."/>
            <person name="Lind A.E."/>
            <person name="van Eijk R."/>
            <person name="Schleper C."/>
            <person name="Guy L."/>
            <person name="Ettema T.J."/>
        </authorList>
    </citation>
    <scope>NUCLEOTIDE SEQUENCE</scope>
</reference>
<sequence>MITRVNERQIMETGEDICGGYFFTATVRDGKVTKIDSLYGYSPSETLIRSYVHFLGEVLEAMGQTY</sequence>
<evidence type="ECO:0000313" key="1">
    <source>
        <dbReference type="EMBL" id="KKN76468.1"/>
    </source>
</evidence>
<dbReference type="EMBL" id="LAZR01000295">
    <property type="protein sequence ID" value="KKN76468.1"/>
    <property type="molecule type" value="Genomic_DNA"/>
</dbReference>
<gene>
    <name evidence="1" type="ORF">LCGC14_0369770</name>
</gene>
<organism evidence="1">
    <name type="scientific">marine sediment metagenome</name>
    <dbReference type="NCBI Taxonomy" id="412755"/>
    <lineage>
        <taxon>unclassified sequences</taxon>
        <taxon>metagenomes</taxon>
        <taxon>ecological metagenomes</taxon>
    </lineage>
</organism>